<proteinExistence type="predicted"/>
<sequence>MNTPITAFGLDVAARKPIPVSEVDLSRLVFDPQRQIMLTPGEDGVNTPWCKHSDGQTTTNSNTDGHGGTETDTDWTED</sequence>
<protein>
    <submittedName>
        <fullName evidence="2">Putative ATP-grasp target RiPP</fullName>
    </submittedName>
</protein>
<dbReference type="RefSeq" id="WP_184732132.1">
    <property type="nucleotide sequence ID" value="NZ_JACHIW010000002.1"/>
</dbReference>
<evidence type="ECO:0000313" key="3">
    <source>
        <dbReference type="Proteomes" id="UP000584374"/>
    </source>
</evidence>
<evidence type="ECO:0000256" key="1">
    <source>
        <dbReference type="SAM" id="MobiDB-lite"/>
    </source>
</evidence>
<gene>
    <name evidence="2" type="ORF">BJ970_007240</name>
</gene>
<organism evidence="2 3">
    <name type="scientific">Saccharopolyspora phatthalungensis</name>
    <dbReference type="NCBI Taxonomy" id="664693"/>
    <lineage>
        <taxon>Bacteria</taxon>
        <taxon>Bacillati</taxon>
        <taxon>Actinomycetota</taxon>
        <taxon>Actinomycetes</taxon>
        <taxon>Pseudonocardiales</taxon>
        <taxon>Pseudonocardiaceae</taxon>
        <taxon>Saccharopolyspora</taxon>
    </lineage>
</organism>
<comment type="caution">
    <text evidence="2">The sequence shown here is derived from an EMBL/GenBank/DDBJ whole genome shotgun (WGS) entry which is preliminary data.</text>
</comment>
<name>A0A840QHJ0_9PSEU</name>
<reference evidence="2 3" key="1">
    <citation type="submission" date="2020-08" db="EMBL/GenBank/DDBJ databases">
        <title>Sequencing the genomes of 1000 actinobacteria strains.</title>
        <authorList>
            <person name="Klenk H.-P."/>
        </authorList>
    </citation>
    <scope>NUCLEOTIDE SEQUENCE [LARGE SCALE GENOMIC DNA]</scope>
    <source>
        <strain evidence="2 3">DSM 45584</strain>
    </source>
</reference>
<dbReference type="AlphaFoldDB" id="A0A840QHJ0"/>
<keyword evidence="3" id="KW-1185">Reference proteome</keyword>
<dbReference type="EMBL" id="JACHIW010000002">
    <property type="protein sequence ID" value="MBB5159641.1"/>
    <property type="molecule type" value="Genomic_DNA"/>
</dbReference>
<evidence type="ECO:0000313" key="2">
    <source>
        <dbReference type="EMBL" id="MBB5159641.1"/>
    </source>
</evidence>
<dbReference type="Proteomes" id="UP000584374">
    <property type="component" value="Unassembled WGS sequence"/>
</dbReference>
<accession>A0A840QHJ0</accession>
<feature type="region of interest" description="Disordered" evidence="1">
    <location>
        <begin position="38"/>
        <end position="78"/>
    </location>
</feature>